<reference evidence="3" key="3">
    <citation type="submission" date="2015-04" db="UniProtKB">
        <authorList>
            <consortium name="EnsemblPlants"/>
        </authorList>
    </citation>
    <scope>IDENTIFICATION</scope>
    <source>
        <strain evidence="3">cv. Jemalong A17</strain>
    </source>
</reference>
<dbReference type="HOGENOM" id="CLU_197813_0_0_1"/>
<name>G7IZJ3_MEDTR</name>
<evidence type="ECO:0000313" key="4">
    <source>
        <dbReference type="Proteomes" id="UP000002051"/>
    </source>
</evidence>
<dbReference type="AlphaFoldDB" id="G7IZJ3"/>
<reference evidence="2 4" key="1">
    <citation type="journal article" date="2011" name="Nature">
        <title>The Medicago genome provides insight into the evolution of rhizobial symbioses.</title>
        <authorList>
            <person name="Young N.D."/>
            <person name="Debelle F."/>
            <person name="Oldroyd G.E."/>
            <person name="Geurts R."/>
            <person name="Cannon S.B."/>
            <person name="Udvardi M.K."/>
            <person name="Benedito V.A."/>
            <person name="Mayer K.F."/>
            <person name="Gouzy J."/>
            <person name="Schoof H."/>
            <person name="Van de Peer Y."/>
            <person name="Proost S."/>
            <person name="Cook D.R."/>
            <person name="Meyers B.C."/>
            <person name="Spannagl M."/>
            <person name="Cheung F."/>
            <person name="De Mita S."/>
            <person name="Krishnakumar V."/>
            <person name="Gundlach H."/>
            <person name="Zhou S."/>
            <person name="Mudge J."/>
            <person name="Bharti A.K."/>
            <person name="Murray J.D."/>
            <person name="Naoumkina M.A."/>
            <person name="Rosen B."/>
            <person name="Silverstein K.A."/>
            <person name="Tang H."/>
            <person name="Rombauts S."/>
            <person name="Zhao P.X."/>
            <person name="Zhou P."/>
            <person name="Barbe V."/>
            <person name="Bardou P."/>
            <person name="Bechner M."/>
            <person name="Bellec A."/>
            <person name="Berger A."/>
            <person name="Berges H."/>
            <person name="Bidwell S."/>
            <person name="Bisseling T."/>
            <person name="Choisne N."/>
            <person name="Couloux A."/>
            <person name="Denny R."/>
            <person name="Deshpande S."/>
            <person name="Dai X."/>
            <person name="Doyle J.J."/>
            <person name="Dudez A.M."/>
            <person name="Farmer A.D."/>
            <person name="Fouteau S."/>
            <person name="Franken C."/>
            <person name="Gibelin C."/>
            <person name="Gish J."/>
            <person name="Goldstein S."/>
            <person name="Gonzalez A.J."/>
            <person name="Green P.J."/>
            <person name="Hallab A."/>
            <person name="Hartog M."/>
            <person name="Hua A."/>
            <person name="Humphray S.J."/>
            <person name="Jeong D.H."/>
            <person name="Jing Y."/>
            <person name="Jocker A."/>
            <person name="Kenton S.M."/>
            <person name="Kim D.J."/>
            <person name="Klee K."/>
            <person name="Lai H."/>
            <person name="Lang C."/>
            <person name="Lin S."/>
            <person name="Macmil S.L."/>
            <person name="Magdelenat G."/>
            <person name="Matthews L."/>
            <person name="McCorrison J."/>
            <person name="Monaghan E.L."/>
            <person name="Mun J.H."/>
            <person name="Najar F.Z."/>
            <person name="Nicholson C."/>
            <person name="Noirot C."/>
            <person name="O'Bleness M."/>
            <person name="Paule C.R."/>
            <person name="Poulain J."/>
            <person name="Prion F."/>
            <person name="Qin B."/>
            <person name="Qu C."/>
            <person name="Retzel E.F."/>
            <person name="Riddle C."/>
            <person name="Sallet E."/>
            <person name="Samain S."/>
            <person name="Samson N."/>
            <person name="Sanders I."/>
            <person name="Saurat O."/>
            <person name="Scarpelli C."/>
            <person name="Schiex T."/>
            <person name="Segurens B."/>
            <person name="Severin A.J."/>
            <person name="Sherrier D.J."/>
            <person name="Shi R."/>
            <person name="Sims S."/>
            <person name="Singer S.R."/>
            <person name="Sinharoy S."/>
            <person name="Sterck L."/>
            <person name="Viollet A."/>
            <person name="Wang B.B."/>
            <person name="Wang K."/>
            <person name="Wang M."/>
            <person name="Wang X."/>
            <person name="Warfsmann J."/>
            <person name="Weissenbach J."/>
            <person name="White D.D."/>
            <person name="White J.D."/>
            <person name="Wiley G.B."/>
            <person name="Wincker P."/>
            <person name="Xing Y."/>
            <person name="Yang L."/>
            <person name="Yao Z."/>
            <person name="Ying F."/>
            <person name="Zhai J."/>
            <person name="Zhou L."/>
            <person name="Zuber A."/>
            <person name="Denarie J."/>
            <person name="Dixon R.A."/>
            <person name="May G.D."/>
            <person name="Schwartz D.C."/>
            <person name="Rogers J."/>
            <person name="Quetier F."/>
            <person name="Town C.D."/>
            <person name="Roe B.A."/>
        </authorList>
    </citation>
    <scope>NUCLEOTIDE SEQUENCE [LARGE SCALE GENOMIC DNA]</scope>
    <source>
        <strain evidence="2">A17</strain>
        <strain evidence="3 4">cv. Jemalong A17</strain>
    </source>
</reference>
<evidence type="ECO:0000313" key="3">
    <source>
        <dbReference type="EnsemblPlants" id="AES69758"/>
    </source>
</evidence>
<evidence type="ECO:0000256" key="1">
    <source>
        <dbReference type="SAM" id="SignalP"/>
    </source>
</evidence>
<gene>
    <name evidence="2" type="ordered locus">MTR_3g034255</name>
</gene>
<organism evidence="2 4">
    <name type="scientific">Medicago truncatula</name>
    <name type="common">Barrel medic</name>
    <name type="synonym">Medicago tribuloides</name>
    <dbReference type="NCBI Taxonomy" id="3880"/>
    <lineage>
        <taxon>Eukaryota</taxon>
        <taxon>Viridiplantae</taxon>
        <taxon>Streptophyta</taxon>
        <taxon>Embryophyta</taxon>
        <taxon>Tracheophyta</taxon>
        <taxon>Spermatophyta</taxon>
        <taxon>Magnoliopsida</taxon>
        <taxon>eudicotyledons</taxon>
        <taxon>Gunneridae</taxon>
        <taxon>Pentapetalae</taxon>
        <taxon>rosids</taxon>
        <taxon>fabids</taxon>
        <taxon>Fabales</taxon>
        <taxon>Fabaceae</taxon>
        <taxon>Papilionoideae</taxon>
        <taxon>50 kb inversion clade</taxon>
        <taxon>NPAAA clade</taxon>
        <taxon>Hologalegina</taxon>
        <taxon>IRL clade</taxon>
        <taxon>Trifolieae</taxon>
        <taxon>Medicago</taxon>
    </lineage>
</organism>
<dbReference type="Proteomes" id="UP000002051">
    <property type="component" value="Chromosome 3"/>
</dbReference>
<feature type="signal peptide" evidence="1">
    <location>
        <begin position="1"/>
        <end position="24"/>
    </location>
</feature>
<sequence>MGICYCFLFLTYFHVISLPCRSNADCPPHMCKTGWPKCDQTHKDCWCFLPPSVHNNIPNVILQITN</sequence>
<reference evidence="2 4" key="2">
    <citation type="journal article" date="2014" name="BMC Genomics">
        <title>An improved genome release (version Mt4.0) for the model legume Medicago truncatula.</title>
        <authorList>
            <person name="Tang H."/>
            <person name="Krishnakumar V."/>
            <person name="Bidwell S."/>
            <person name="Rosen B."/>
            <person name="Chan A."/>
            <person name="Zhou S."/>
            <person name="Gentzbittel L."/>
            <person name="Childs K.L."/>
            <person name="Yandell M."/>
            <person name="Gundlach H."/>
            <person name="Mayer K.F."/>
            <person name="Schwartz D.C."/>
            <person name="Town C.D."/>
        </authorList>
    </citation>
    <scope>GENOME REANNOTATION</scope>
    <source>
        <strain evidence="3 4">cv. Jemalong A17</strain>
    </source>
</reference>
<evidence type="ECO:0000313" key="2">
    <source>
        <dbReference type="EMBL" id="AES69758.1"/>
    </source>
</evidence>
<accession>G7IZJ3</accession>
<protein>
    <recommendedName>
        <fullName evidence="5">Nodule Cysteine-Rich (NCR) secreted peptide</fullName>
    </recommendedName>
</protein>
<dbReference type="EMBL" id="CM001219">
    <property type="protein sequence ID" value="AES69758.1"/>
    <property type="molecule type" value="Genomic_DNA"/>
</dbReference>
<keyword evidence="4" id="KW-1185">Reference proteome</keyword>
<keyword evidence="1" id="KW-0732">Signal</keyword>
<feature type="chain" id="PRO_5014572559" description="Nodule Cysteine-Rich (NCR) secreted peptide" evidence="1">
    <location>
        <begin position="25"/>
        <end position="66"/>
    </location>
</feature>
<evidence type="ECO:0008006" key="5">
    <source>
        <dbReference type="Google" id="ProtNLM"/>
    </source>
</evidence>
<dbReference type="PaxDb" id="3880-AES69758"/>
<proteinExistence type="predicted"/>
<dbReference type="EnsemblPlants" id="AES69758">
    <property type="protein sequence ID" value="AES69758"/>
    <property type="gene ID" value="MTR_3g034255"/>
</dbReference>